<organism evidence="4 5">
    <name type="scientific">Allosphingosinicella indica</name>
    <dbReference type="NCBI Taxonomy" id="941907"/>
    <lineage>
        <taxon>Bacteria</taxon>
        <taxon>Pseudomonadati</taxon>
        <taxon>Pseudomonadota</taxon>
        <taxon>Alphaproteobacteria</taxon>
        <taxon>Sphingomonadales</taxon>
        <taxon>Sphingomonadaceae</taxon>
        <taxon>Allosphingosinicella</taxon>
    </lineage>
</organism>
<gene>
    <name evidence="4" type="ORF">SAMN06295910_0165</name>
</gene>
<dbReference type="SUPFAM" id="SSF110849">
    <property type="entry name" value="ParB/Sulfiredoxin"/>
    <property type="match status" value="1"/>
</dbReference>
<dbReference type="Gene3D" id="1.10.10.2830">
    <property type="match status" value="1"/>
</dbReference>
<dbReference type="Pfam" id="PF02195">
    <property type="entry name" value="ParB_N"/>
    <property type="match status" value="1"/>
</dbReference>
<dbReference type="CDD" id="cd16406">
    <property type="entry name" value="ParB_N_like"/>
    <property type="match status" value="1"/>
</dbReference>
<feature type="domain" description="ParB-like N-terminal" evidence="3">
    <location>
        <begin position="3"/>
        <end position="102"/>
    </location>
</feature>
<evidence type="ECO:0000256" key="2">
    <source>
        <dbReference type="SAM" id="MobiDB-lite"/>
    </source>
</evidence>
<evidence type="ECO:0000313" key="4">
    <source>
        <dbReference type="EMBL" id="SMF61183.1"/>
    </source>
</evidence>
<feature type="coiled-coil region" evidence="1">
    <location>
        <begin position="306"/>
        <end position="350"/>
    </location>
</feature>
<evidence type="ECO:0000259" key="3">
    <source>
        <dbReference type="SMART" id="SM00470"/>
    </source>
</evidence>
<reference evidence="5" key="1">
    <citation type="submission" date="2017-04" db="EMBL/GenBank/DDBJ databases">
        <authorList>
            <person name="Varghese N."/>
            <person name="Submissions S."/>
        </authorList>
    </citation>
    <scope>NUCLEOTIDE SEQUENCE [LARGE SCALE GENOMIC DNA]</scope>
    <source>
        <strain evidence="5">Dd16</strain>
    </source>
</reference>
<dbReference type="InterPro" id="IPR003115">
    <property type="entry name" value="ParB_N"/>
</dbReference>
<dbReference type="InterPro" id="IPR050336">
    <property type="entry name" value="Chromosome_partition/occlusion"/>
</dbReference>
<dbReference type="Gene3D" id="3.90.1530.30">
    <property type="match status" value="1"/>
</dbReference>
<protein>
    <submittedName>
        <fullName evidence="4">ParB family protein</fullName>
    </submittedName>
</protein>
<accession>A0A1X7G006</accession>
<dbReference type="AlphaFoldDB" id="A0A1X7G006"/>
<dbReference type="OrthoDB" id="9813122at2"/>
<dbReference type="SUPFAM" id="SSF109709">
    <property type="entry name" value="KorB DNA-binding domain-like"/>
    <property type="match status" value="1"/>
</dbReference>
<dbReference type="GO" id="GO:0005694">
    <property type="term" value="C:chromosome"/>
    <property type="evidence" value="ECO:0007669"/>
    <property type="project" value="TreeGrafter"/>
</dbReference>
<dbReference type="RefSeq" id="WP_085217085.1">
    <property type="nucleotide sequence ID" value="NZ_LT840185.1"/>
</dbReference>
<feature type="region of interest" description="Disordered" evidence="2">
    <location>
        <begin position="643"/>
        <end position="679"/>
    </location>
</feature>
<proteinExistence type="predicted"/>
<dbReference type="PANTHER" id="PTHR33375">
    <property type="entry name" value="CHROMOSOME-PARTITIONING PROTEIN PARB-RELATED"/>
    <property type="match status" value="1"/>
</dbReference>
<dbReference type="EMBL" id="LT840185">
    <property type="protein sequence ID" value="SMF61183.1"/>
    <property type="molecule type" value="Genomic_DNA"/>
</dbReference>
<keyword evidence="1" id="KW-0175">Coiled coil</keyword>
<dbReference type="GO" id="GO:0007059">
    <property type="term" value="P:chromosome segregation"/>
    <property type="evidence" value="ECO:0007669"/>
    <property type="project" value="TreeGrafter"/>
</dbReference>
<evidence type="ECO:0000256" key="1">
    <source>
        <dbReference type="SAM" id="Coils"/>
    </source>
</evidence>
<dbReference type="STRING" id="941907.SAMN06295910_0165"/>
<dbReference type="InterPro" id="IPR036086">
    <property type="entry name" value="ParB/Sulfiredoxin_sf"/>
</dbReference>
<feature type="compositionally biased region" description="Acidic residues" evidence="2">
    <location>
        <begin position="643"/>
        <end position="652"/>
    </location>
</feature>
<dbReference type="Proteomes" id="UP000192934">
    <property type="component" value="Chromosome I"/>
</dbReference>
<evidence type="ECO:0000313" key="5">
    <source>
        <dbReference type="Proteomes" id="UP000192934"/>
    </source>
</evidence>
<sequence length="679" mass="72127">MIVSLPLDTLCPSPRNVRQSADAAADLQLKADIAGRGLIQNLVVSKAKKPKGRYHVEAGNRRLAALQALAAEGAIAPDTGVPCLVVESDPVAMREAGLAENFQRLSMTAADECRAFGQLIADGADVEGVARRFGLTVRFVEGRLRLSDLASPVFDALSRGAITLDVAKAYAVSADRERQAYVYEQLANGYGATSPDTIRRMMTEASIRAGDRRALFVGEDAYVAAGGRIERDLFADETEARWLDIALVDRLAGEKLAALADAAASEQELAFVRPILDPWVNGDHVAGLQRIDVAPMPLTDAEVQRIDALEAEIADQIAILEDERSSESELVKAEAAVQDASQALRAITDRPPVLDPELQSQAGTFLLIDETGTAALHRSYFRIAPSSADEAEEGNDRVSDTVDAAPGRGLSQRLIDELTMQRRDILAVHIAADPALALDLAIFLAVVKAETRTLEQTGFALRAGPVADPIGDFATPDAAASIARSQAADGLDRSWLAGDTLAERFDAFRRLDEPARGAWLGHAVASTLDASLGGTAHRCAFHDHLGGLLGIDVAAWWRPTGANYFDRVPKAVALSALAAVGGDELARRYDKAKKAELAQSCERIFAGDFIADVAVKEAALAWLPDAMRFQPPAHLVEILDESDLADGPDGETGDGPARRPAGEIASGGSCDGAPECEAA</sequence>
<dbReference type="PANTHER" id="PTHR33375:SF7">
    <property type="entry name" value="CHROMOSOME 2-PARTITIONING PROTEIN PARB-RELATED"/>
    <property type="match status" value="1"/>
</dbReference>
<keyword evidence="5" id="KW-1185">Reference proteome</keyword>
<name>A0A1X7G006_9SPHN</name>
<dbReference type="SMART" id="SM00470">
    <property type="entry name" value="ParB"/>
    <property type="match status" value="1"/>
</dbReference>